<organism evidence="1 2">
    <name type="scientific">Thelephora ganbajun</name>
    <name type="common">Ganba fungus</name>
    <dbReference type="NCBI Taxonomy" id="370292"/>
    <lineage>
        <taxon>Eukaryota</taxon>
        <taxon>Fungi</taxon>
        <taxon>Dikarya</taxon>
        <taxon>Basidiomycota</taxon>
        <taxon>Agaricomycotina</taxon>
        <taxon>Agaricomycetes</taxon>
        <taxon>Thelephorales</taxon>
        <taxon>Thelephoraceae</taxon>
        <taxon>Thelephora</taxon>
    </lineage>
</organism>
<sequence>MQQELALIPSSSGEDAREILARLEEMAQDRIDLFYDRIGHKEHDTHLIPINKVLNKHTYIGISAHADPIFWSEGVKGAVDEFSTGPAAEGLVLLATNTIKKMIGLSTGRRQIEQRYAISMDPFGGISRLDYFILTYSFRTSELSNKKASLVACCVVESSAVVKDLDANTLRVIISRTFKGGNVPYSMLTAIHSQLITAIKEPKEGYRFTKQEENDLVNWYKAKSPPTAHQHHDTPHGAHGTSPVKHHDTPHGAHGTSPVKHHDTPHGVHGVSPDKHHDIPHGAVHGASPGKHHDIPHGVHVTSHK</sequence>
<name>A0ACB6ZWE7_THEGA</name>
<evidence type="ECO:0000313" key="2">
    <source>
        <dbReference type="Proteomes" id="UP000886501"/>
    </source>
</evidence>
<dbReference type="EMBL" id="MU117964">
    <property type="protein sequence ID" value="KAF9653446.1"/>
    <property type="molecule type" value="Genomic_DNA"/>
</dbReference>
<accession>A0ACB6ZWE7</accession>
<dbReference type="Proteomes" id="UP000886501">
    <property type="component" value="Unassembled WGS sequence"/>
</dbReference>
<keyword evidence="2" id="KW-1185">Reference proteome</keyword>
<evidence type="ECO:0000313" key="1">
    <source>
        <dbReference type="EMBL" id="KAF9653446.1"/>
    </source>
</evidence>
<reference evidence="1" key="1">
    <citation type="submission" date="2019-10" db="EMBL/GenBank/DDBJ databases">
        <authorList>
            <consortium name="DOE Joint Genome Institute"/>
            <person name="Kuo A."/>
            <person name="Miyauchi S."/>
            <person name="Kiss E."/>
            <person name="Drula E."/>
            <person name="Kohler A."/>
            <person name="Sanchez-Garcia M."/>
            <person name="Andreopoulos B."/>
            <person name="Barry K.W."/>
            <person name="Bonito G."/>
            <person name="Buee M."/>
            <person name="Carver A."/>
            <person name="Chen C."/>
            <person name="Cichocki N."/>
            <person name="Clum A."/>
            <person name="Culley D."/>
            <person name="Crous P.W."/>
            <person name="Fauchery L."/>
            <person name="Girlanda M."/>
            <person name="Hayes R."/>
            <person name="Keri Z."/>
            <person name="Labutti K."/>
            <person name="Lipzen A."/>
            <person name="Lombard V."/>
            <person name="Magnuson J."/>
            <person name="Maillard F."/>
            <person name="Morin E."/>
            <person name="Murat C."/>
            <person name="Nolan M."/>
            <person name="Ohm R."/>
            <person name="Pangilinan J."/>
            <person name="Pereira M."/>
            <person name="Perotto S."/>
            <person name="Peter M."/>
            <person name="Riley R."/>
            <person name="Sitrit Y."/>
            <person name="Stielow B."/>
            <person name="Szollosi G."/>
            <person name="Zifcakova L."/>
            <person name="Stursova M."/>
            <person name="Spatafora J.W."/>
            <person name="Tedersoo L."/>
            <person name="Vaario L.-M."/>
            <person name="Yamada A."/>
            <person name="Yan M."/>
            <person name="Wang P."/>
            <person name="Xu J."/>
            <person name="Bruns T."/>
            <person name="Baldrian P."/>
            <person name="Vilgalys R."/>
            <person name="Henrissat B."/>
            <person name="Grigoriev I.V."/>
            <person name="Hibbett D."/>
            <person name="Nagy L.G."/>
            <person name="Martin F.M."/>
        </authorList>
    </citation>
    <scope>NUCLEOTIDE SEQUENCE</scope>
    <source>
        <strain evidence="1">P2</strain>
    </source>
</reference>
<protein>
    <submittedName>
        <fullName evidence="1">Uncharacterized protein</fullName>
    </submittedName>
</protein>
<reference evidence="1" key="2">
    <citation type="journal article" date="2020" name="Nat. Commun.">
        <title>Large-scale genome sequencing of mycorrhizal fungi provides insights into the early evolution of symbiotic traits.</title>
        <authorList>
            <person name="Miyauchi S."/>
            <person name="Kiss E."/>
            <person name="Kuo A."/>
            <person name="Drula E."/>
            <person name="Kohler A."/>
            <person name="Sanchez-Garcia M."/>
            <person name="Morin E."/>
            <person name="Andreopoulos B."/>
            <person name="Barry K.W."/>
            <person name="Bonito G."/>
            <person name="Buee M."/>
            <person name="Carver A."/>
            <person name="Chen C."/>
            <person name="Cichocki N."/>
            <person name="Clum A."/>
            <person name="Culley D."/>
            <person name="Crous P.W."/>
            <person name="Fauchery L."/>
            <person name="Girlanda M."/>
            <person name="Hayes R.D."/>
            <person name="Keri Z."/>
            <person name="LaButti K."/>
            <person name="Lipzen A."/>
            <person name="Lombard V."/>
            <person name="Magnuson J."/>
            <person name="Maillard F."/>
            <person name="Murat C."/>
            <person name="Nolan M."/>
            <person name="Ohm R.A."/>
            <person name="Pangilinan J."/>
            <person name="Pereira M.F."/>
            <person name="Perotto S."/>
            <person name="Peter M."/>
            <person name="Pfister S."/>
            <person name="Riley R."/>
            <person name="Sitrit Y."/>
            <person name="Stielow J.B."/>
            <person name="Szollosi G."/>
            <person name="Zifcakova L."/>
            <person name="Stursova M."/>
            <person name="Spatafora J.W."/>
            <person name="Tedersoo L."/>
            <person name="Vaario L.M."/>
            <person name="Yamada A."/>
            <person name="Yan M."/>
            <person name="Wang P."/>
            <person name="Xu J."/>
            <person name="Bruns T."/>
            <person name="Baldrian P."/>
            <person name="Vilgalys R."/>
            <person name="Dunand C."/>
            <person name="Henrissat B."/>
            <person name="Grigoriev I.V."/>
            <person name="Hibbett D."/>
            <person name="Nagy L.G."/>
            <person name="Martin F.M."/>
        </authorList>
    </citation>
    <scope>NUCLEOTIDE SEQUENCE</scope>
    <source>
        <strain evidence="1">P2</strain>
    </source>
</reference>
<comment type="caution">
    <text evidence="1">The sequence shown here is derived from an EMBL/GenBank/DDBJ whole genome shotgun (WGS) entry which is preliminary data.</text>
</comment>
<gene>
    <name evidence="1" type="ORF">BDM02DRAFT_3265650</name>
</gene>
<proteinExistence type="predicted"/>